<evidence type="ECO:0000313" key="2">
    <source>
        <dbReference type="EMBL" id="CAK7275623.1"/>
    </source>
</evidence>
<reference evidence="2 3" key="1">
    <citation type="submission" date="2024-01" db="EMBL/GenBank/DDBJ databases">
        <authorList>
            <person name="Allen C."/>
            <person name="Tagirdzhanova G."/>
        </authorList>
    </citation>
    <scope>NUCLEOTIDE SEQUENCE [LARGE SCALE GENOMIC DNA]</scope>
    <source>
        <strain evidence="2 3">CBS 119000</strain>
    </source>
</reference>
<proteinExistence type="predicted"/>
<name>A0ABP0E6U3_9PEZI</name>
<gene>
    <name evidence="2" type="ORF">SEPCBS119000_006765</name>
</gene>
<feature type="non-terminal residue" evidence="2">
    <location>
        <position position="188"/>
    </location>
</feature>
<accession>A0ABP0E6U3</accession>
<evidence type="ECO:0000256" key="1">
    <source>
        <dbReference type="SAM" id="MobiDB-lite"/>
    </source>
</evidence>
<organism evidence="2 3">
    <name type="scientific">Sporothrix epigloea</name>
    <dbReference type="NCBI Taxonomy" id="1892477"/>
    <lineage>
        <taxon>Eukaryota</taxon>
        <taxon>Fungi</taxon>
        <taxon>Dikarya</taxon>
        <taxon>Ascomycota</taxon>
        <taxon>Pezizomycotina</taxon>
        <taxon>Sordariomycetes</taxon>
        <taxon>Sordariomycetidae</taxon>
        <taxon>Ophiostomatales</taxon>
        <taxon>Ophiostomataceae</taxon>
        <taxon>Sporothrix</taxon>
    </lineage>
</organism>
<comment type="caution">
    <text evidence="2">The sequence shown here is derived from an EMBL/GenBank/DDBJ whole genome shotgun (WGS) entry which is preliminary data.</text>
</comment>
<protein>
    <submittedName>
        <fullName evidence="2">Uncharacterized protein</fullName>
    </submittedName>
</protein>
<keyword evidence="3" id="KW-1185">Reference proteome</keyword>
<feature type="region of interest" description="Disordered" evidence="1">
    <location>
        <begin position="1"/>
        <end position="80"/>
    </location>
</feature>
<sequence>MSTAGEQQAENGDIGGTRVPASDDNAPYQRHEPNLVNPGFCSDSAFEARRQPFPGPESPRLDRGPQVKQVNGVETDSRTHTVEVNYEPAHLHTASMKDSRYDNPTKNSLKYARTTFDDPDLYDGTHDDDNTNWFLGPQPVAQPEKKRGRPLGIKVRIKTKKKKKKKECPPVHAPGVFRVDACLVERED</sequence>
<dbReference type="EMBL" id="CAWUON010000339">
    <property type="protein sequence ID" value="CAK7275623.1"/>
    <property type="molecule type" value="Genomic_DNA"/>
</dbReference>
<evidence type="ECO:0000313" key="3">
    <source>
        <dbReference type="Proteomes" id="UP001642502"/>
    </source>
</evidence>
<dbReference type="Proteomes" id="UP001642502">
    <property type="component" value="Unassembled WGS sequence"/>
</dbReference>
<feature type="compositionally biased region" description="Polar residues" evidence="1">
    <location>
        <begin position="1"/>
        <end position="10"/>
    </location>
</feature>